<dbReference type="EMBL" id="VTPV01000009">
    <property type="protein sequence ID" value="KAB1229785.1"/>
    <property type="molecule type" value="Genomic_DNA"/>
</dbReference>
<feature type="domain" description="Endonuclease GajA/Old nuclease/RecF-like AAA" evidence="1">
    <location>
        <begin position="8"/>
        <end position="335"/>
    </location>
</feature>
<protein>
    <submittedName>
        <fullName evidence="2">AAA family ATPase</fullName>
    </submittedName>
</protein>
<evidence type="ECO:0000259" key="1">
    <source>
        <dbReference type="Pfam" id="PF13175"/>
    </source>
</evidence>
<dbReference type="SUPFAM" id="SSF52540">
    <property type="entry name" value="P-loop containing nucleoside triphosphate hydrolases"/>
    <property type="match status" value="1"/>
</dbReference>
<dbReference type="InterPro" id="IPR041685">
    <property type="entry name" value="AAA_GajA/Old/RecF-like"/>
</dbReference>
<dbReference type="Pfam" id="PF13175">
    <property type="entry name" value="AAA_15"/>
    <property type="match status" value="1"/>
</dbReference>
<dbReference type="InterPro" id="IPR027417">
    <property type="entry name" value="P-loop_NTPase"/>
</dbReference>
<accession>A0A5N4BNV2</accession>
<proteinExistence type="predicted"/>
<dbReference type="Proteomes" id="UP000326384">
    <property type="component" value="Unassembled WGS sequence"/>
</dbReference>
<evidence type="ECO:0000313" key="3">
    <source>
        <dbReference type="Proteomes" id="UP000326384"/>
    </source>
</evidence>
<organism evidence="2 3">
    <name type="scientific">Chryseobacterium viscerum</name>
    <dbReference type="NCBI Taxonomy" id="1037377"/>
    <lineage>
        <taxon>Bacteria</taxon>
        <taxon>Pseudomonadati</taxon>
        <taxon>Bacteroidota</taxon>
        <taxon>Flavobacteriia</taxon>
        <taxon>Flavobacteriales</taxon>
        <taxon>Weeksellaceae</taxon>
        <taxon>Chryseobacterium group</taxon>
        <taxon>Chryseobacterium</taxon>
    </lineage>
</organism>
<reference evidence="2 3" key="1">
    <citation type="journal article" date="2019" name="Stand. Genomic Sci.">
        <title>Draft Whole-Genome Sequence of a Novel Chryseobacterium viscerum Strain Isolated from Fresh Water at Dripping Springs, New Mexico.</title>
        <authorList>
            <person name="Kyndt J.A."/>
            <person name="Moore T.C."/>
        </authorList>
    </citation>
    <scope>NUCLEOTIDE SEQUENCE [LARGE SCALE GENOMIC DNA]</scope>
    <source>
        <strain evidence="2 3">DPS</strain>
    </source>
</reference>
<gene>
    <name evidence="2" type="ORF">F8D52_16060</name>
</gene>
<name>A0A5N4BNV2_9FLAO</name>
<keyword evidence="3" id="KW-1185">Reference proteome</keyword>
<dbReference type="InterPro" id="IPR051396">
    <property type="entry name" value="Bact_Antivir_Def_Nuclease"/>
</dbReference>
<dbReference type="RefSeq" id="WP_152290611.1">
    <property type="nucleotide sequence ID" value="NZ_VTPV01000009.1"/>
</dbReference>
<comment type="caution">
    <text evidence="2">The sequence shown here is derived from an EMBL/GenBank/DDBJ whole genome shotgun (WGS) entry which is preliminary data.</text>
</comment>
<dbReference type="Gene3D" id="3.40.50.300">
    <property type="entry name" value="P-loop containing nucleotide triphosphate hydrolases"/>
    <property type="match status" value="2"/>
</dbReference>
<sequence length="386" mass="45774">MENQHLTYFKVENFKKFDSLEVKGIGQFNLIVGDNNVGKTCLLEALSLGIKHKEIISNLYNILSHRKDSDYYYKIIKNTDPSGNIKNLHSLLEDSFNFENNIITPFLAKGNDYFKYIYNDVEILIENKFIELNIESQKIANNKYIFDFVEKHELFSYREINKKSRNWIFISKKNVDKKEFQLDFMVDITSGYYFDFFSYKLFHNIIYFSNKISNEKILKYESIISDYETKKEVINLLNSIFELQILDFNFSSNDLKISTKKNGKYKSIREYGDGIQRFILFVLEMLINENGKLFFDEIEVGIHFSKIKKLWKTIFELAQKYNVQIFATTHSEECIQAFYEASKQLNEQKDIRLISLQEGEKEKIYSTTYNFENIEAGLYSNIELRA</sequence>
<dbReference type="PANTHER" id="PTHR43581:SF4">
    <property type="entry name" value="ATP_GTP PHOSPHATASE"/>
    <property type="match status" value="1"/>
</dbReference>
<evidence type="ECO:0000313" key="2">
    <source>
        <dbReference type="EMBL" id="KAB1229785.1"/>
    </source>
</evidence>
<dbReference type="PANTHER" id="PTHR43581">
    <property type="entry name" value="ATP/GTP PHOSPHATASE"/>
    <property type="match status" value="1"/>
</dbReference>